<keyword evidence="1" id="KW-0812">Transmembrane</keyword>
<feature type="transmembrane region" description="Helical" evidence="1">
    <location>
        <begin position="5"/>
        <end position="25"/>
    </location>
</feature>
<accession>A0A6J7D6M4</accession>
<feature type="transmembrane region" description="Helical" evidence="1">
    <location>
        <begin position="389"/>
        <end position="413"/>
    </location>
</feature>
<sequence length="446" mass="48560">MRSKWIPLLIGGAVLYLLFLGWAMGNLSYDTWGAFIVLPMMVGVTRLVLRRIFTKRMRYMYPMALAGLGAKVVGSLVRYWVTFDAYGGQADARLYHDIAKVIAGDIRDGRVSLLSAIPHSTGTQFLEQLAGLVYAIFGSSRLAGFLLFGWMGYWGAVLFLRAALLAIPRLKTRRYASLVFFAPSLMYWPSSLGKEAWMMLCLGLASYGAARLLTGWGGGWSVPFTVLGIVGAGFPRPHFALIWAGALVCALLVLVVIGTGTDSSRLTAAVLFGISVVGLVILIGITLKFLDPRGNQAGDVGLSDRVASILEQTAQNSQQGGSAITPVSLNGPLDWPYAIGRTLTRPLLLEVRSFGELLPALEMTALMGLALVSWRRILNLGHVLRHNPYVVLSVLVVLTFGVSFANISNLGILSRQRSLVLPMLFVPLCLPHRRSSEQRLDGAIHR</sequence>
<feature type="transmembrane region" description="Helical" evidence="1">
    <location>
        <begin position="142"/>
        <end position="163"/>
    </location>
</feature>
<feature type="transmembrane region" description="Helical" evidence="1">
    <location>
        <begin position="61"/>
        <end position="81"/>
    </location>
</feature>
<feature type="transmembrane region" description="Helical" evidence="1">
    <location>
        <begin position="31"/>
        <end position="49"/>
    </location>
</feature>
<feature type="transmembrane region" description="Helical" evidence="1">
    <location>
        <begin position="266"/>
        <end position="287"/>
    </location>
</feature>
<evidence type="ECO:0000313" key="2">
    <source>
        <dbReference type="EMBL" id="CAB4862713.1"/>
    </source>
</evidence>
<proteinExistence type="predicted"/>
<protein>
    <submittedName>
        <fullName evidence="2">Unannotated protein</fullName>
    </submittedName>
</protein>
<evidence type="ECO:0000256" key="1">
    <source>
        <dbReference type="SAM" id="Phobius"/>
    </source>
</evidence>
<name>A0A6J7D6M4_9ZZZZ</name>
<keyword evidence="1" id="KW-1133">Transmembrane helix</keyword>
<dbReference type="EMBL" id="CAFBLP010000005">
    <property type="protein sequence ID" value="CAB4862713.1"/>
    <property type="molecule type" value="Genomic_DNA"/>
</dbReference>
<feature type="transmembrane region" description="Helical" evidence="1">
    <location>
        <begin position="241"/>
        <end position="260"/>
    </location>
</feature>
<keyword evidence="1" id="KW-0472">Membrane</keyword>
<dbReference type="AlphaFoldDB" id="A0A6J7D6M4"/>
<reference evidence="2" key="1">
    <citation type="submission" date="2020-05" db="EMBL/GenBank/DDBJ databases">
        <authorList>
            <person name="Chiriac C."/>
            <person name="Salcher M."/>
            <person name="Ghai R."/>
            <person name="Kavagutti S V."/>
        </authorList>
    </citation>
    <scope>NUCLEOTIDE SEQUENCE</scope>
</reference>
<feature type="transmembrane region" description="Helical" evidence="1">
    <location>
        <begin position="213"/>
        <end position="234"/>
    </location>
</feature>
<organism evidence="2">
    <name type="scientific">freshwater metagenome</name>
    <dbReference type="NCBI Taxonomy" id="449393"/>
    <lineage>
        <taxon>unclassified sequences</taxon>
        <taxon>metagenomes</taxon>
        <taxon>ecological metagenomes</taxon>
    </lineage>
</organism>
<gene>
    <name evidence="2" type="ORF">UFOPK3376_00359</name>
</gene>